<name>D3EYV2_CONWI</name>
<reference evidence="2" key="2">
    <citation type="submission" date="2010-01" db="EMBL/GenBank/DDBJ databases">
        <title>The complete genome of Conexibacter woesei DSM 14684.</title>
        <authorList>
            <consortium name="US DOE Joint Genome Institute (JGI-PGF)"/>
            <person name="Lucas S."/>
            <person name="Copeland A."/>
            <person name="Lapidus A."/>
            <person name="Glavina del Rio T."/>
            <person name="Dalin E."/>
            <person name="Tice H."/>
            <person name="Bruce D."/>
            <person name="Goodwin L."/>
            <person name="Pitluck S."/>
            <person name="Kyrpides N."/>
            <person name="Mavromatis K."/>
            <person name="Ivanova N."/>
            <person name="Mikhailova N."/>
            <person name="Chertkov O."/>
            <person name="Brettin T."/>
            <person name="Detter J.C."/>
            <person name="Han C."/>
            <person name="Larimer F."/>
            <person name="Land M."/>
            <person name="Hauser L."/>
            <person name="Markowitz V."/>
            <person name="Cheng J.-F."/>
            <person name="Hugenholtz P."/>
            <person name="Woyke T."/>
            <person name="Wu D."/>
            <person name="Pukall R."/>
            <person name="Steenblock K."/>
            <person name="Schneider S."/>
            <person name="Klenk H.-P."/>
            <person name="Eisen J.A."/>
        </authorList>
    </citation>
    <scope>NUCLEOTIDE SEQUENCE [LARGE SCALE GENOMIC DNA]</scope>
    <source>
        <strain evidence="2">DSM 14684 / CIP 108061 / JCM 11494 / NBRC 100937 / ID131577</strain>
    </source>
</reference>
<gene>
    <name evidence="1" type="ordered locus">Cwoe_1398</name>
</gene>
<reference evidence="1 2" key="1">
    <citation type="journal article" date="2010" name="Stand. Genomic Sci.">
        <title>Complete genome sequence of Conexibacter woesei type strain (ID131577).</title>
        <authorList>
            <person name="Pukall R."/>
            <person name="Lapidus A."/>
            <person name="Glavina Del Rio T."/>
            <person name="Copeland A."/>
            <person name="Tice H."/>
            <person name="Cheng J.-F."/>
            <person name="Lucas S."/>
            <person name="Chen F."/>
            <person name="Nolan M."/>
            <person name="Bruce D."/>
            <person name="Goodwin L."/>
            <person name="Pitluck S."/>
            <person name="Mavromatis K."/>
            <person name="Ivanova N."/>
            <person name="Ovchinnikova G."/>
            <person name="Pati A."/>
            <person name="Chen A."/>
            <person name="Palaniappan K."/>
            <person name="Land M."/>
            <person name="Hauser L."/>
            <person name="Chang Y.-J."/>
            <person name="Jeffries C.D."/>
            <person name="Chain P."/>
            <person name="Meincke L."/>
            <person name="Sims D."/>
            <person name="Brettin T."/>
            <person name="Detter J.C."/>
            <person name="Rohde M."/>
            <person name="Goeker M."/>
            <person name="Bristow J."/>
            <person name="Eisen J.A."/>
            <person name="Markowitz V."/>
            <person name="Kyrpides N.C."/>
            <person name="Klenk H.-P."/>
            <person name="Hugenholtz P."/>
        </authorList>
    </citation>
    <scope>NUCLEOTIDE SEQUENCE [LARGE SCALE GENOMIC DNA]</scope>
    <source>
        <strain evidence="2">DSM 14684 / CIP 108061 / JCM 11494 / NBRC 100937 / ID131577</strain>
    </source>
</reference>
<dbReference type="RefSeq" id="WP_012932877.1">
    <property type="nucleotide sequence ID" value="NC_013739.1"/>
</dbReference>
<organism evidence="1 2">
    <name type="scientific">Conexibacter woesei (strain DSM 14684 / CCUG 47730 / CIP 108061 / JCM 11494 / NBRC 100937 / ID131577)</name>
    <dbReference type="NCBI Taxonomy" id="469383"/>
    <lineage>
        <taxon>Bacteria</taxon>
        <taxon>Bacillati</taxon>
        <taxon>Actinomycetota</taxon>
        <taxon>Thermoleophilia</taxon>
        <taxon>Solirubrobacterales</taxon>
        <taxon>Conexibacteraceae</taxon>
        <taxon>Conexibacter</taxon>
    </lineage>
</organism>
<evidence type="ECO:0000313" key="1">
    <source>
        <dbReference type="EMBL" id="ADB49826.1"/>
    </source>
</evidence>
<sequence length="58" mass="6471">MSLWRAAKDHESGPAHAFPLDLHEVSHLGLNDVRDAIVITAWTPERGVWTVARRQQGA</sequence>
<dbReference type="EMBL" id="CP001854">
    <property type="protein sequence ID" value="ADB49826.1"/>
    <property type="molecule type" value="Genomic_DNA"/>
</dbReference>
<keyword evidence="2" id="KW-1185">Reference proteome</keyword>
<dbReference type="eggNOG" id="COG0748">
    <property type="taxonomic scope" value="Bacteria"/>
</dbReference>
<dbReference type="AlphaFoldDB" id="D3EYV2"/>
<evidence type="ECO:0000313" key="2">
    <source>
        <dbReference type="Proteomes" id="UP000008229"/>
    </source>
</evidence>
<dbReference type="KEGG" id="cwo:Cwoe_1398"/>
<accession>D3EYV2</accession>
<dbReference type="Proteomes" id="UP000008229">
    <property type="component" value="Chromosome"/>
</dbReference>
<proteinExistence type="predicted"/>
<protein>
    <submittedName>
        <fullName evidence="1">Uncharacterized protein</fullName>
    </submittedName>
</protein>
<dbReference type="OrthoDB" id="5115613at2"/>
<dbReference type="HOGENOM" id="CLU_2971655_0_0_11"/>